<dbReference type="Pfam" id="PF01734">
    <property type="entry name" value="Patatin"/>
    <property type="match status" value="1"/>
</dbReference>
<evidence type="ECO:0000259" key="4">
    <source>
        <dbReference type="PROSITE" id="PS51635"/>
    </source>
</evidence>
<feature type="short sequence motif" description="DGA/G" evidence="2">
    <location>
        <begin position="252"/>
        <end position="254"/>
    </location>
</feature>
<feature type="transmembrane region" description="Helical" evidence="3">
    <location>
        <begin position="36"/>
        <end position="56"/>
    </location>
</feature>
<proteinExistence type="predicted"/>
<dbReference type="HOGENOM" id="CLU_047251_3_0_9"/>
<dbReference type="RefSeq" id="WP_015924947.1">
    <property type="nucleotide sequence ID" value="NC_011898.1"/>
</dbReference>
<keyword evidence="2" id="KW-0442">Lipid degradation</keyword>
<keyword evidence="3" id="KW-0812">Transmembrane</keyword>
<sequence length="361" mass="40012">MNKKSRTVNIVLSGGGIKGIAFAGAYEEIEKKYKRIGNVAGVSAGALVGVLIGAGYTSRELGRIIKEFNYSSLSDMGEIPMDISIANSMRTIEKEKKVLNDSDLETLLHRQDYAELHLVRKPKDDFVGSRGNFLINLIAFSKKNAFLNGELLENWVAQLLANKGVHTFSDFRGGIADKVNPRGYKVRMTAVDANTGKVIVLPDDMALYNIDPDKLEVAKAVRMSTCVPFVFDPVTIDYKDAGNKPKTHYIIDGGVLDNFPVWLIDSTESNIIIGLKLEGKEPKGLSSAEHILKKLLHSSHDTGVPKNSYNIDNIAHINTGEISFLDFDITAEESMYLYNQGKLAVQKLFINMQKKTRGWRI</sequence>
<dbReference type="GO" id="GO:0016787">
    <property type="term" value="F:hydrolase activity"/>
    <property type="evidence" value="ECO:0007669"/>
    <property type="project" value="UniProtKB-UniRule"/>
</dbReference>
<dbReference type="EMBL" id="CP001348">
    <property type="protein sequence ID" value="ACL75803.1"/>
    <property type="molecule type" value="Genomic_DNA"/>
</dbReference>
<dbReference type="GO" id="GO:0016042">
    <property type="term" value="P:lipid catabolic process"/>
    <property type="evidence" value="ECO:0007669"/>
    <property type="project" value="UniProtKB-UniRule"/>
</dbReference>
<feature type="active site" description="Proton acceptor" evidence="2">
    <location>
        <position position="252"/>
    </location>
</feature>
<dbReference type="Gene3D" id="3.40.1090.10">
    <property type="entry name" value="Cytosolic phospholipase A2 catalytic domain"/>
    <property type="match status" value="1"/>
</dbReference>
<dbReference type="InterPro" id="IPR052580">
    <property type="entry name" value="Lipid_Hydrolase"/>
</dbReference>
<feature type="domain" description="PNPLA" evidence="4">
    <location>
        <begin position="10"/>
        <end position="265"/>
    </location>
</feature>
<feature type="active site" description="Nucleophile" evidence="2">
    <location>
        <position position="43"/>
    </location>
</feature>
<dbReference type="KEGG" id="cce:Ccel_1449"/>
<evidence type="ECO:0000256" key="1">
    <source>
        <dbReference type="ARBA" id="ARBA00023098"/>
    </source>
</evidence>
<dbReference type="OrthoDB" id="9770965at2"/>
<gene>
    <name evidence="5" type="ordered locus">Ccel_1449</name>
</gene>
<keyword evidence="3" id="KW-1133">Transmembrane helix</keyword>
<keyword evidence="1 2" id="KW-0443">Lipid metabolism</keyword>
<dbReference type="STRING" id="394503.Ccel_1449"/>
<dbReference type="AlphaFoldDB" id="B8I1X7"/>
<keyword evidence="2" id="KW-0378">Hydrolase</keyword>
<dbReference type="InterPro" id="IPR002641">
    <property type="entry name" value="PNPLA_dom"/>
</dbReference>
<organism evidence="5 6">
    <name type="scientific">Ruminiclostridium cellulolyticum (strain ATCC 35319 / DSM 5812 / JCM 6584 / H10)</name>
    <name type="common">Clostridium cellulolyticum</name>
    <dbReference type="NCBI Taxonomy" id="394503"/>
    <lineage>
        <taxon>Bacteria</taxon>
        <taxon>Bacillati</taxon>
        <taxon>Bacillota</taxon>
        <taxon>Clostridia</taxon>
        <taxon>Eubacteriales</taxon>
        <taxon>Oscillospiraceae</taxon>
        <taxon>Ruminiclostridium</taxon>
    </lineage>
</organism>
<keyword evidence="6" id="KW-1185">Reference proteome</keyword>
<reference evidence="5 6" key="1">
    <citation type="submission" date="2009-01" db="EMBL/GenBank/DDBJ databases">
        <title>Complete sequence of Clostridium cellulolyticum H10.</title>
        <authorList>
            <consortium name="US DOE Joint Genome Institute"/>
            <person name="Lucas S."/>
            <person name="Copeland A."/>
            <person name="Lapidus A."/>
            <person name="Glavina del Rio T."/>
            <person name="Dalin E."/>
            <person name="Tice H."/>
            <person name="Bruce D."/>
            <person name="Goodwin L."/>
            <person name="Pitluck S."/>
            <person name="Chertkov O."/>
            <person name="Saunders E."/>
            <person name="Brettin T."/>
            <person name="Detter J.C."/>
            <person name="Han C."/>
            <person name="Larimer F."/>
            <person name="Land M."/>
            <person name="Hauser L."/>
            <person name="Kyrpides N."/>
            <person name="Ivanova N."/>
            <person name="Zhou J."/>
            <person name="Richardson P."/>
        </authorList>
    </citation>
    <scope>NUCLEOTIDE SEQUENCE [LARGE SCALE GENOMIC DNA]</scope>
    <source>
        <strain evidence="6">ATCC 35319 / DSM 5812 / JCM 6584 / H10</strain>
    </source>
</reference>
<accession>B8I1X7</accession>
<dbReference type="eggNOG" id="COG1752">
    <property type="taxonomic scope" value="Bacteria"/>
</dbReference>
<feature type="short sequence motif" description="GXGXXG" evidence="2">
    <location>
        <begin position="14"/>
        <end position="19"/>
    </location>
</feature>
<dbReference type="PANTHER" id="PTHR46394:SF1">
    <property type="entry name" value="PNPLA DOMAIN-CONTAINING PROTEIN"/>
    <property type="match status" value="1"/>
</dbReference>
<dbReference type="PANTHER" id="PTHR46394">
    <property type="entry name" value="ANNEXIN"/>
    <property type="match status" value="1"/>
</dbReference>
<dbReference type="Proteomes" id="UP000001349">
    <property type="component" value="Chromosome"/>
</dbReference>
<keyword evidence="3" id="KW-0472">Membrane</keyword>
<dbReference type="SUPFAM" id="SSF52151">
    <property type="entry name" value="FabD/lysophospholipase-like"/>
    <property type="match status" value="1"/>
</dbReference>
<evidence type="ECO:0000313" key="5">
    <source>
        <dbReference type="EMBL" id="ACL75803.1"/>
    </source>
</evidence>
<dbReference type="CDD" id="cd07207">
    <property type="entry name" value="Pat_ExoU_VipD_like"/>
    <property type="match status" value="1"/>
</dbReference>
<evidence type="ECO:0000256" key="2">
    <source>
        <dbReference type="PROSITE-ProRule" id="PRU01161"/>
    </source>
</evidence>
<feature type="short sequence motif" description="GXSXG" evidence="2">
    <location>
        <begin position="41"/>
        <end position="45"/>
    </location>
</feature>
<evidence type="ECO:0000256" key="3">
    <source>
        <dbReference type="SAM" id="Phobius"/>
    </source>
</evidence>
<dbReference type="PROSITE" id="PS51635">
    <property type="entry name" value="PNPLA"/>
    <property type="match status" value="1"/>
</dbReference>
<dbReference type="InterPro" id="IPR016035">
    <property type="entry name" value="Acyl_Trfase/lysoPLipase"/>
</dbReference>
<protein>
    <submittedName>
        <fullName evidence="5">Patatin</fullName>
    </submittedName>
</protein>
<evidence type="ECO:0000313" key="6">
    <source>
        <dbReference type="Proteomes" id="UP000001349"/>
    </source>
</evidence>
<name>B8I1X7_RUMCH</name>